<dbReference type="Gene3D" id="3.40.50.12780">
    <property type="entry name" value="N-terminal domain of ligase-like"/>
    <property type="match status" value="1"/>
</dbReference>
<dbReference type="InterPro" id="IPR042099">
    <property type="entry name" value="ANL_N_sf"/>
</dbReference>
<gene>
    <name evidence="4" type="ORF">NAT50_10070</name>
</gene>
<proteinExistence type="inferred from homology"/>
<dbReference type="Proteomes" id="UP001317191">
    <property type="component" value="Unassembled WGS sequence"/>
</dbReference>
<dbReference type="PANTHER" id="PTHR43201">
    <property type="entry name" value="ACYL-COA SYNTHETASE"/>
    <property type="match status" value="1"/>
</dbReference>
<evidence type="ECO:0000256" key="2">
    <source>
        <dbReference type="ARBA" id="ARBA00022598"/>
    </source>
</evidence>
<comment type="similarity">
    <text evidence="1">Belongs to the ATP-dependent AMP-binding enzyme family.</text>
</comment>
<feature type="domain" description="AMP-dependent synthetase/ligase" evidence="3">
    <location>
        <begin position="45"/>
        <end position="199"/>
    </location>
</feature>
<comment type="caution">
    <text evidence="4">The sequence shown here is derived from an EMBL/GenBank/DDBJ whole genome shotgun (WGS) entry which is preliminary data.</text>
</comment>
<evidence type="ECO:0000259" key="3">
    <source>
        <dbReference type="Pfam" id="PF00501"/>
    </source>
</evidence>
<keyword evidence="5" id="KW-1185">Reference proteome</keyword>
<reference evidence="4 5" key="1">
    <citation type="submission" date="2022-05" db="EMBL/GenBank/DDBJ databases">
        <title>Flavobacterium sp., isolated from activated sludge.</title>
        <authorList>
            <person name="Ran Q."/>
        </authorList>
    </citation>
    <scope>NUCLEOTIDE SEQUENCE [LARGE SCALE GENOMIC DNA]</scope>
    <source>
        <strain evidence="4 5">HXWNR70</strain>
    </source>
</reference>
<organism evidence="4 5">
    <name type="scientific">Flavobacterium luminosum</name>
    <dbReference type="NCBI Taxonomy" id="2949086"/>
    <lineage>
        <taxon>Bacteria</taxon>
        <taxon>Pseudomonadati</taxon>
        <taxon>Bacteroidota</taxon>
        <taxon>Flavobacteriia</taxon>
        <taxon>Flavobacteriales</taxon>
        <taxon>Flavobacteriaceae</taxon>
        <taxon>Flavobacterium</taxon>
    </lineage>
</organism>
<dbReference type="InterPro" id="IPR045851">
    <property type="entry name" value="AMP-bd_C_sf"/>
</dbReference>
<dbReference type="Gene3D" id="3.30.300.30">
    <property type="match status" value="1"/>
</dbReference>
<sequence length="349" mass="38645">MSLPAYSIVHDQFKFNGVHFSKEELCAIAEGYLNQEEEYLKDAGHFILQWFDENDFVNVQTSGTTGTPKLIAIKKQAMMYSALATGEFFTLAPGDKALCCLPVKYIAGKMMLVRAFILGLAIDLVAPQSNPMEGNSTIYDFVAMVPLQVEKSMQQLHQIKKIIIGGAKVNAELAAQLQSTMTAVYETYSMTETVTHIAAKRVGEKTFKLLPNVTISTDARHCLVIAAPLLNPELIVTNDVVTLLSDTEFIWEGRIDNVINSGGIKLFPEQIEEQLSGKLSGRFFVGAIADPILGEKLVLVIEGAPYELDSTVFDSLSKYEKPKAMYFIPSFLETETGKIKRKEILKTLN</sequence>
<dbReference type="InterPro" id="IPR000873">
    <property type="entry name" value="AMP-dep_synth/lig_dom"/>
</dbReference>
<keyword evidence="2" id="KW-0436">Ligase</keyword>
<dbReference type="PANTHER" id="PTHR43201:SF5">
    <property type="entry name" value="MEDIUM-CHAIN ACYL-COA LIGASE ACSF2, MITOCHONDRIAL"/>
    <property type="match status" value="1"/>
</dbReference>
<accession>A0ABT0TQD2</accession>
<name>A0ABT0TQD2_9FLAO</name>
<evidence type="ECO:0000313" key="5">
    <source>
        <dbReference type="Proteomes" id="UP001317191"/>
    </source>
</evidence>
<dbReference type="Pfam" id="PF00501">
    <property type="entry name" value="AMP-binding"/>
    <property type="match status" value="1"/>
</dbReference>
<dbReference type="EMBL" id="JAMLJM010000008">
    <property type="protein sequence ID" value="MCL9809703.1"/>
    <property type="molecule type" value="Genomic_DNA"/>
</dbReference>
<dbReference type="SUPFAM" id="SSF56801">
    <property type="entry name" value="Acetyl-CoA synthetase-like"/>
    <property type="match status" value="1"/>
</dbReference>
<dbReference type="RefSeq" id="WP_250593155.1">
    <property type="nucleotide sequence ID" value="NZ_JAMLJM010000008.1"/>
</dbReference>
<evidence type="ECO:0000313" key="4">
    <source>
        <dbReference type="EMBL" id="MCL9809703.1"/>
    </source>
</evidence>
<protein>
    <submittedName>
        <fullName evidence="4">AMP-binding protein</fullName>
    </submittedName>
</protein>
<evidence type="ECO:0000256" key="1">
    <source>
        <dbReference type="ARBA" id="ARBA00006432"/>
    </source>
</evidence>